<dbReference type="NCBIfam" id="TIGR01378">
    <property type="entry name" value="thi_PPkinase"/>
    <property type="match status" value="1"/>
</dbReference>
<dbReference type="Pfam" id="PF04263">
    <property type="entry name" value="TPK_catalytic"/>
    <property type="match status" value="1"/>
</dbReference>
<dbReference type="SUPFAM" id="SSF63862">
    <property type="entry name" value="Thiamin pyrophosphokinase, substrate-binding domain"/>
    <property type="match status" value="1"/>
</dbReference>
<dbReference type="GO" id="GO:0005524">
    <property type="term" value="F:ATP binding"/>
    <property type="evidence" value="ECO:0007669"/>
    <property type="project" value="UniProtKB-KW"/>
</dbReference>
<dbReference type="InterPro" id="IPR006282">
    <property type="entry name" value="Thi_PPkinase"/>
</dbReference>
<evidence type="ECO:0000256" key="1">
    <source>
        <dbReference type="ARBA" id="ARBA00022679"/>
    </source>
</evidence>
<dbReference type="FunFam" id="3.40.50.10240:FF:000006">
    <property type="entry name" value="Thiamin pyrophosphokinase 1"/>
    <property type="match status" value="1"/>
</dbReference>
<dbReference type="GO" id="GO:0030975">
    <property type="term" value="F:thiamine binding"/>
    <property type="evidence" value="ECO:0007669"/>
    <property type="project" value="InterPro"/>
</dbReference>
<comment type="caution">
    <text evidence="6">The sequence shown here is derived from an EMBL/GenBank/DDBJ whole genome shotgun (WGS) entry which is preliminary data.</text>
</comment>
<gene>
    <name evidence="6" type="ORF">MNOR_LOCUS28145</name>
</gene>
<name>A0AAV2RQE9_MEGNR</name>
<evidence type="ECO:0000313" key="7">
    <source>
        <dbReference type="Proteomes" id="UP001497623"/>
    </source>
</evidence>
<dbReference type="Pfam" id="PF04265">
    <property type="entry name" value="TPK_B1_binding"/>
    <property type="match status" value="1"/>
</dbReference>
<dbReference type="PANTHER" id="PTHR13622:SF8">
    <property type="entry name" value="THIAMIN PYROPHOSPHOKINASE 1"/>
    <property type="match status" value="1"/>
</dbReference>
<feature type="domain" description="Thiamin pyrophosphokinase thiamin-binding" evidence="5">
    <location>
        <begin position="191"/>
        <end position="265"/>
    </location>
</feature>
<dbReference type="Gene3D" id="2.60.120.320">
    <property type="entry name" value="Thiamin pyrophosphokinase, thiamin-binding domain"/>
    <property type="match status" value="1"/>
</dbReference>
<reference evidence="6 7" key="1">
    <citation type="submission" date="2024-05" db="EMBL/GenBank/DDBJ databases">
        <authorList>
            <person name="Wallberg A."/>
        </authorList>
    </citation>
    <scope>NUCLEOTIDE SEQUENCE [LARGE SCALE GENOMIC DNA]</scope>
</reference>
<keyword evidence="3" id="KW-0418">Kinase</keyword>
<proteinExistence type="predicted"/>
<evidence type="ECO:0000259" key="5">
    <source>
        <dbReference type="SMART" id="SM00983"/>
    </source>
</evidence>
<organism evidence="6 7">
    <name type="scientific">Meganyctiphanes norvegica</name>
    <name type="common">Northern krill</name>
    <name type="synonym">Thysanopoda norvegica</name>
    <dbReference type="NCBI Taxonomy" id="48144"/>
    <lineage>
        <taxon>Eukaryota</taxon>
        <taxon>Metazoa</taxon>
        <taxon>Ecdysozoa</taxon>
        <taxon>Arthropoda</taxon>
        <taxon>Crustacea</taxon>
        <taxon>Multicrustacea</taxon>
        <taxon>Malacostraca</taxon>
        <taxon>Eumalacostraca</taxon>
        <taxon>Eucarida</taxon>
        <taxon>Euphausiacea</taxon>
        <taxon>Euphausiidae</taxon>
        <taxon>Meganyctiphanes</taxon>
    </lineage>
</organism>
<evidence type="ECO:0000313" key="6">
    <source>
        <dbReference type="EMBL" id="CAL4137909.1"/>
    </source>
</evidence>
<dbReference type="EMBL" id="CAXKWB010030583">
    <property type="protein sequence ID" value="CAL4137909.1"/>
    <property type="molecule type" value="Genomic_DNA"/>
</dbReference>
<dbReference type="InterPro" id="IPR036371">
    <property type="entry name" value="TPK_B1-bd_sf"/>
</dbReference>
<dbReference type="GO" id="GO:0009229">
    <property type="term" value="P:thiamine diphosphate biosynthetic process"/>
    <property type="evidence" value="ECO:0007669"/>
    <property type="project" value="InterPro"/>
</dbReference>
<dbReference type="Proteomes" id="UP001497623">
    <property type="component" value="Unassembled WGS sequence"/>
</dbReference>
<dbReference type="GO" id="GO:0006772">
    <property type="term" value="P:thiamine metabolic process"/>
    <property type="evidence" value="ECO:0007669"/>
    <property type="project" value="InterPro"/>
</dbReference>
<keyword evidence="7" id="KW-1185">Reference proteome</keyword>
<dbReference type="InterPro" id="IPR036759">
    <property type="entry name" value="TPK_catalytic_sf"/>
</dbReference>
<sequence length="272" mass="30656">MKPSSVCVWQSDSYYNPQATTPYAMMILNESLSKRNLKINRHLWQNACVRICIDGGTNLFHDLMRESHVNQNGVSNNLHCESPCSLPHLIVGDLDSARPELLKYYGHLGVEIVHTPDQDETDFTKAVRELKKYINKNDIHIKHVVVSTGIRSDRFDHVMANIASLYKADELLSIPLVVLSSYSLYWLLSSGSHEIHVSNHIRQSPLRSWCALIPMGHPVTTTTTGLKWNLKDQALSFGELVSTSNTYDNSNSASGIVTVQCSHPLLWIMGWE</sequence>
<dbReference type="CDD" id="cd07995">
    <property type="entry name" value="TPK"/>
    <property type="match status" value="1"/>
</dbReference>
<dbReference type="PANTHER" id="PTHR13622">
    <property type="entry name" value="THIAMIN PYROPHOSPHOKINASE"/>
    <property type="match status" value="1"/>
</dbReference>
<evidence type="ECO:0000256" key="4">
    <source>
        <dbReference type="ARBA" id="ARBA00022840"/>
    </source>
</evidence>
<dbReference type="InterPro" id="IPR007373">
    <property type="entry name" value="Thiamin_PyroPKinase_B1-bd"/>
</dbReference>
<keyword evidence="2" id="KW-0547">Nucleotide-binding</keyword>
<keyword evidence="1" id="KW-0808">Transferase</keyword>
<keyword evidence="4" id="KW-0067">ATP-binding</keyword>
<dbReference type="GO" id="GO:0004788">
    <property type="term" value="F:thiamine diphosphokinase activity"/>
    <property type="evidence" value="ECO:0007669"/>
    <property type="project" value="InterPro"/>
</dbReference>
<feature type="non-terminal residue" evidence="6">
    <location>
        <position position="272"/>
    </location>
</feature>
<dbReference type="AlphaFoldDB" id="A0AAV2RQE9"/>
<protein>
    <recommendedName>
        <fullName evidence="5">Thiamin pyrophosphokinase thiamin-binding domain-containing protein</fullName>
    </recommendedName>
</protein>
<dbReference type="InterPro" id="IPR007371">
    <property type="entry name" value="TPK_catalytic"/>
</dbReference>
<evidence type="ECO:0000256" key="3">
    <source>
        <dbReference type="ARBA" id="ARBA00022777"/>
    </source>
</evidence>
<accession>A0AAV2RQE9</accession>
<dbReference type="SUPFAM" id="SSF63999">
    <property type="entry name" value="Thiamin pyrophosphokinase, catalytic domain"/>
    <property type="match status" value="1"/>
</dbReference>
<dbReference type="FunFam" id="2.60.120.320:FF:000001">
    <property type="entry name" value="Thiamine pyrophosphokinase"/>
    <property type="match status" value="1"/>
</dbReference>
<dbReference type="GO" id="GO:0016301">
    <property type="term" value="F:kinase activity"/>
    <property type="evidence" value="ECO:0007669"/>
    <property type="project" value="UniProtKB-KW"/>
</dbReference>
<dbReference type="Gene3D" id="3.40.50.10240">
    <property type="entry name" value="Thiamin pyrophosphokinase, catalytic domain"/>
    <property type="match status" value="1"/>
</dbReference>
<evidence type="ECO:0000256" key="2">
    <source>
        <dbReference type="ARBA" id="ARBA00022741"/>
    </source>
</evidence>
<dbReference type="SMART" id="SM00983">
    <property type="entry name" value="TPK_B1_binding"/>
    <property type="match status" value="1"/>
</dbReference>